<gene>
    <name evidence="1" type="ORF">M9458_056239</name>
</gene>
<dbReference type="AlphaFoldDB" id="A0ABD0MF69"/>
<organism evidence="1 2">
    <name type="scientific">Cirrhinus mrigala</name>
    <name type="common">Mrigala</name>
    <dbReference type="NCBI Taxonomy" id="683832"/>
    <lineage>
        <taxon>Eukaryota</taxon>
        <taxon>Metazoa</taxon>
        <taxon>Chordata</taxon>
        <taxon>Craniata</taxon>
        <taxon>Vertebrata</taxon>
        <taxon>Euteleostomi</taxon>
        <taxon>Actinopterygii</taxon>
        <taxon>Neopterygii</taxon>
        <taxon>Teleostei</taxon>
        <taxon>Ostariophysi</taxon>
        <taxon>Cypriniformes</taxon>
        <taxon>Cyprinidae</taxon>
        <taxon>Labeoninae</taxon>
        <taxon>Labeonini</taxon>
        <taxon>Cirrhinus</taxon>
    </lineage>
</organism>
<accession>A0ABD0MF69</accession>
<reference evidence="1 2" key="1">
    <citation type="submission" date="2024-05" db="EMBL/GenBank/DDBJ databases">
        <title>Genome sequencing and assembly of Indian major carp, Cirrhinus mrigala (Hamilton, 1822).</title>
        <authorList>
            <person name="Mohindra V."/>
            <person name="Chowdhury L.M."/>
            <person name="Lal K."/>
            <person name="Jena J.K."/>
        </authorList>
    </citation>
    <scope>NUCLEOTIDE SEQUENCE [LARGE SCALE GENOMIC DNA]</scope>
    <source>
        <strain evidence="1">CM1030</strain>
        <tissue evidence="1">Blood</tissue>
    </source>
</reference>
<evidence type="ECO:0000313" key="1">
    <source>
        <dbReference type="EMBL" id="KAL0148429.1"/>
    </source>
</evidence>
<protein>
    <submittedName>
        <fullName evidence="1">Uncharacterized protein</fullName>
    </submittedName>
</protein>
<evidence type="ECO:0000313" key="2">
    <source>
        <dbReference type="Proteomes" id="UP001529510"/>
    </source>
</evidence>
<sequence length="94" mass="9861">MDSHLLPKDSIQLVDTEPAGTLVSHAGQGHHVQITGLPVHTSINAPLASQVPCRMRKNPDVSPVNGTSSTAECLMVNKASIYRLFDGTTSGPAS</sequence>
<keyword evidence="2" id="KW-1185">Reference proteome</keyword>
<comment type="caution">
    <text evidence="1">The sequence shown here is derived from an EMBL/GenBank/DDBJ whole genome shotgun (WGS) entry which is preliminary data.</text>
</comment>
<dbReference type="EMBL" id="JAMKFB020000704">
    <property type="protein sequence ID" value="KAL0148429.1"/>
    <property type="molecule type" value="Genomic_DNA"/>
</dbReference>
<proteinExistence type="predicted"/>
<dbReference type="Proteomes" id="UP001529510">
    <property type="component" value="Unassembled WGS sequence"/>
</dbReference>
<name>A0ABD0MF69_CIRMR</name>